<comment type="caution">
    <text evidence="3">The sequence shown here is derived from an EMBL/GenBank/DDBJ whole genome shotgun (WGS) entry which is preliminary data.</text>
</comment>
<dbReference type="InterPro" id="IPR006224">
    <property type="entry name" value="PsdUridine_synth_RluA-like_CS"/>
</dbReference>
<dbReference type="RefSeq" id="WP_027951751.1">
    <property type="nucleotide sequence ID" value="NZ_JADU01000007.1"/>
</dbReference>
<proteinExistence type="predicted"/>
<organism evidence="3 4">
    <name type="scientific">Hallella seregens ATCC 51272</name>
    <dbReference type="NCBI Taxonomy" id="1336250"/>
    <lineage>
        <taxon>Bacteria</taxon>
        <taxon>Pseudomonadati</taxon>
        <taxon>Bacteroidota</taxon>
        <taxon>Bacteroidia</taxon>
        <taxon>Bacteroidales</taxon>
        <taxon>Prevotellaceae</taxon>
        <taxon>Hallella</taxon>
    </lineage>
</organism>
<reference evidence="3 4" key="1">
    <citation type="submission" date="2024-09" db="EMBL/GenBank/DDBJ databases">
        <authorList>
            <person name="Sun Q."/>
            <person name="Mori K."/>
        </authorList>
    </citation>
    <scope>NUCLEOTIDE SEQUENCE [LARGE SCALE GENOMIC DNA]</scope>
    <source>
        <strain evidence="3 4">ATCC 51272</strain>
    </source>
</reference>
<evidence type="ECO:0000259" key="2">
    <source>
        <dbReference type="Pfam" id="PF00849"/>
    </source>
</evidence>
<dbReference type="Gene3D" id="3.30.2350.10">
    <property type="entry name" value="Pseudouridine synthase"/>
    <property type="match status" value="1"/>
</dbReference>
<dbReference type="InterPro" id="IPR006145">
    <property type="entry name" value="PsdUridine_synth_RsuA/RluA"/>
</dbReference>
<dbReference type="CDD" id="cd02869">
    <property type="entry name" value="PseudoU_synth_RluA_like"/>
    <property type="match status" value="1"/>
</dbReference>
<dbReference type="PANTHER" id="PTHR21600:SF89">
    <property type="entry name" value="RIBOSOMAL LARGE SUBUNIT PSEUDOURIDINE SYNTHASE A"/>
    <property type="match status" value="1"/>
</dbReference>
<evidence type="ECO:0000313" key="3">
    <source>
        <dbReference type="EMBL" id="MFB9898485.1"/>
    </source>
</evidence>
<evidence type="ECO:0000256" key="1">
    <source>
        <dbReference type="SAM" id="MobiDB-lite"/>
    </source>
</evidence>
<feature type="region of interest" description="Disordered" evidence="1">
    <location>
        <begin position="150"/>
        <end position="176"/>
    </location>
</feature>
<sequence length="537" mass="60870">MDARVPAGLLHPLNLTVEPPLRFNNPFYYTLDALCRGAMNVLTAWLDGSVSQCFSSRPPSSAFQAEIARGKMFGVLIVETPCLAPASSPAAGPAPPRYQFLAGYSGQIGGRSDWPDFVPAVFDYLQPDGYFKREEAAIVELGRQLAQLPRPRPWDGTAVAPRPPADKERRQGETDEAYIRRRQFENAELHRWKLGQRALREAFEAGERQKAERIQTLKRLRRQRSDALQTWLFRHFVMCNARGERRNLVDIFADHRLEPPGGAGECCEPRLLHYAFSHGLRPVSMAMFWWGESPRGEVRHHLQCYPACNGKCKPLLPWMLRGMDVASNPLEQPSAHTLPTVYEDDWICVVDKPAGMLSVSGKNGRESVLGLLRRRYPAAEGPLIVHRLDMDTSGLMVVALTMEAYLDLQRQFLRREVSKRYVAELVRPLAVGRGSIALPLRPDLADRPRQMVDWLHGRPAETRFERIDGRRVALYPHTGRTHQLRVHCAHRQGLDNPIVGDALYGQRADRLHLHAQTLSFRHPQTGRQMTFTSPVPF</sequence>
<keyword evidence="4" id="KW-1185">Reference proteome</keyword>
<name>A0ABV5ZM97_9BACT</name>
<dbReference type="EC" id="5.4.99.-" evidence="3"/>
<evidence type="ECO:0000313" key="4">
    <source>
        <dbReference type="Proteomes" id="UP001589688"/>
    </source>
</evidence>
<feature type="domain" description="Pseudouridine synthase RsuA/RluA-like" evidence="2">
    <location>
        <begin position="348"/>
        <end position="490"/>
    </location>
</feature>
<accession>A0ABV5ZM97</accession>
<dbReference type="InterPro" id="IPR020103">
    <property type="entry name" value="PsdUridine_synth_cat_dom_sf"/>
</dbReference>
<dbReference type="PANTHER" id="PTHR21600">
    <property type="entry name" value="MITOCHONDRIAL RNA PSEUDOURIDINE SYNTHASE"/>
    <property type="match status" value="1"/>
</dbReference>
<dbReference type="Pfam" id="PF00849">
    <property type="entry name" value="PseudoU_synth_2"/>
    <property type="match status" value="1"/>
</dbReference>
<dbReference type="SUPFAM" id="SSF55120">
    <property type="entry name" value="Pseudouridine synthase"/>
    <property type="match status" value="1"/>
</dbReference>
<dbReference type="PROSITE" id="PS01129">
    <property type="entry name" value="PSI_RLU"/>
    <property type="match status" value="1"/>
</dbReference>
<dbReference type="Proteomes" id="UP001589688">
    <property type="component" value="Unassembled WGS sequence"/>
</dbReference>
<feature type="compositionally biased region" description="Basic and acidic residues" evidence="1">
    <location>
        <begin position="164"/>
        <end position="176"/>
    </location>
</feature>
<dbReference type="GO" id="GO:0016853">
    <property type="term" value="F:isomerase activity"/>
    <property type="evidence" value="ECO:0007669"/>
    <property type="project" value="UniProtKB-KW"/>
</dbReference>
<protein>
    <submittedName>
        <fullName evidence="3">RluA family pseudouridine synthase</fullName>
        <ecNumber evidence="3">5.4.99.-</ecNumber>
    </submittedName>
</protein>
<gene>
    <name evidence="3" type="ORF">ACFFK8_11950</name>
</gene>
<dbReference type="InterPro" id="IPR050188">
    <property type="entry name" value="RluA_PseudoU_synthase"/>
</dbReference>
<dbReference type="EMBL" id="JBHLZF010000002">
    <property type="protein sequence ID" value="MFB9898485.1"/>
    <property type="molecule type" value="Genomic_DNA"/>
</dbReference>
<keyword evidence="3" id="KW-0413">Isomerase</keyword>